<keyword evidence="13" id="KW-1185">Reference proteome</keyword>
<comment type="catalytic activity">
    <reaction evidence="10">
        <text>L-threonyl-[protein] + ATP = O-phospho-L-threonyl-[protein] + ADP + H(+)</text>
        <dbReference type="Rhea" id="RHEA:46608"/>
        <dbReference type="Rhea" id="RHEA-COMP:11060"/>
        <dbReference type="Rhea" id="RHEA-COMP:11605"/>
        <dbReference type="ChEBI" id="CHEBI:15378"/>
        <dbReference type="ChEBI" id="CHEBI:30013"/>
        <dbReference type="ChEBI" id="CHEBI:30616"/>
        <dbReference type="ChEBI" id="CHEBI:61977"/>
        <dbReference type="ChEBI" id="CHEBI:456216"/>
        <dbReference type="EC" id="2.7.11.1"/>
    </reaction>
</comment>
<gene>
    <name evidence="12" type="ORF">ILEXP_LOCUS25879</name>
</gene>
<dbReference type="PANTHER" id="PTHR47982">
    <property type="entry name" value="PROLINE-RICH RECEPTOR-LIKE PROTEIN KINASE PERK4"/>
    <property type="match status" value="1"/>
</dbReference>
<dbReference type="EMBL" id="CAUOFW020002981">
    <property type="protein sequence ID" value="CAK9157327.1"/>
    <property type="molecule type" value="Genomic_DNA"/>
</dbReference>
<accession>A0ABC8SJF1</accession>
<organism evidence="12 13">
    <name type="scientific">Ilex paraguariensis</name>
    <name type="common">yerba mate</name>
    <dbReference type="NCBI Taxonomy" id="185542"/>
    <lineage>
        <taxon>Eukaryota</taxon>
        <taxon>Viridiplantae</taxon>
        <taxon>Streptophyta</taxon>
        <taxon>Embryophyta</taxon>
        <taxon>Tracheophyta</taxon>
        <taxon>Spermatophyta</taxon>
        <taxon>Magnoliopsida</taxon>
        <taxon>eudicotyledons</taxon>
        <taxon>Gunneridae</taxon>
        <taxon>Pentapetalae</taxon>
        <taxon>asterids</taxon>
        <taxon>campanulids</taxon>
        <taxon>Aquifoliales</taxon>
        <taxon>Aquifoliaceae</taxon>
        <taxon>Ilex</taxon>
    </lineage>
</organism>
<evidence type="ECO:0000313" key="13">
    <source>
        <dbReference type="Proteomes" id="UP001642360"/>
    </source>
</evidence>
<evidence type="ECO:0000256" key="2">
    <source>
        <dbReference type="ARBA" id="ARBA00012513"/>
    </source>
</evidence>
<keyword evidence="5" id="KW-0812">Transmembrane</keyword>
<dbReference type="AlphaFoldDB" id="A0ABC8SJF1"/>
<evidence type="ECO:0000256" key="1">
    <source>
        <dbReference type="ARBA" id="ARBA00004162"/>
    </source>
</evidence>
<evidence type="ECO:0000256" key="10">
    <source>
        <dbReference type="ARBA" id="ARBA00047899"/>
    </source>
</evidence>
<evidence type="ECO:0000256" key="3">
    <source>
        <dbReference type="ARBA" id="ARBA00022527"/>
    </source>
</evidence>
<sequence length="112" mass="12687">MLGRPLLSHALDTEEFEGLADPRLEQNYVYTEMFRLTEVAAACVRHSSAKRPRMGQVVRAFDSMATADLTNGMRVGESEIVNSAQQSEEIRLFRRMAFGIQDYSTDFFTQSS</sequence>
<evidence type="ECO:0000256" key="5">
    <source>
        <dbReference type="ARBA" id="ARBA00022692"/>
    </source>
</evidence>
<dbReference type="Proteomes" id="UP001642360">
    <property type="component" value="Unassembled WGS sequence"/>
</dbReference>
<dbReference type="GO" id="GO:0004674">
    <property type="term" value="F:protein serine/threonine kinase activity"/>
    <property type="evidence" value="ECO:0007669"/>
    <property type="project" value="UniProtKB-KW"/>
</dbReference>
<keyword evidence="3" id="KW-0418">Kinase</keyword>
<dbReference type="GO" id="GO:0005524">
    <property type="term" value="F:ATP binding"/>
    <property type="evidence" value="ECO:0007669"/>
    <property type="project" value="UniProtKB-KW"/>
</dbReference>
<evidence type="ECO:0000256" key="4">
    <source>
        <dbReference type="ARBA" id="ARBA00022679"/>
    </source>
</evidence>
<evidence type="ECO:0000313" key="12">
    <source>
        <dbReference type="EMBL" id="CAK9157327.1"/>
    </source>
</evidence>
<evidence type="ECO:0000256" key="6">
    <source>
        <dbReference type="ARBA" id="ARBA00022741"/>
    </source>
</evidence>
<keyword evidence="3" id="KW-0723">Serine/threonine-protein kinase</keyword>
<keyword evidence="4" id="KW-0808">Transferase</keyword>
<name>A0ABC8SJF1_9AQUA</name>
<comment type="catalytic activity">
    <reaction evidence="11">
        <text>L-seryl-[protein] + ATP = O-phospho-L-seryl-[protein] + ADP + H(+)</text>
        <dbReference type="Rhea" id="RHEA:17989"/>
        <dbReference type="Rhea" id="RHEA-COMP:9863"/>
        <dbReference type="Rhea" id="RHEA-COMP:11604"/>
        <dbReference type="ChEBI" id="CHEBI:15378"/>
        <dbReference type="ChEBI" id="CHEBI:29999"/>
        <dbReference type="ChEBI" id="CHEBI:30616"/>
        <dbReference type="ChEBI" id="CHEBI:83421"/>
        <dbReference type="ChEBI" id="CHEBI:456216"/>
        <dbReference type="EC" id="2.7.11.1"/>
    </reaction>
</comment>
<reference evidence="12 13" key="1">
    <citation type="submission" date="2024-02" db="EMBL/GenBank/DDBJ databases">
        <authorList>
            <person name="Vignale AGUSTIN F."/>
            <person name="Sosa J E."/>
            <person name="Modenutti C."/>
        </authorList>
    </citation>
    <scope>NUCLEOTIDE SEQUENCE [LARGE SCALE GENOMIC DNA]</scope>
</reference>
<keyword evidence="8" id="KW-1133">Transmembrane helix</keyword>
<evidence type="ECO:0000256" key="11">
    <source>
        <dbReference type="ARBA" id="ARBA00048679"/>
    </source>
</evidence>
<dbReference type="Gene3D" id="1.10.510.10">
    <property type="entry name" value="Transferase(Phosphotransferase) domain 1"/>
    <property type="match status" value="1"/>
</dbReference>
<dbReference type="PANTHER" id="PTHR47982:SF45">
    <property type="entry name" value="NON-SPECIFIC SERINE_THREONINE PROTEIN KINASE"/>
    <property type="match status" value="1"/>
</dbReference>
<protein>
    <recommendedName>
        <fullName evidence="2">non-specific serine/threonine protein kinase</fullName>
        <ecNumber evidence="2">2.7.11.1</ecNumber>
    </recommendedName>
</protein>
<comment type="caution">
    <text evidence="12">The sequence shown here is derived from an EMBL/GenBank/DDBJ whole genome shotgun (WGS) entry which is preliminary data.</text>
</comment>
<proteinExistence type="predicted"/>
<keyword evidence="7" id="KW-0067">ATP-binding</keyword>
<dbReference type="InterPro" id="IPR047117">
    <property type="entry name" value="PERK1-13-like"/>
</dbReference>
<evidence type="ECO:0000256" key="8">
    <source>
        <dbReference type="ARBA" id="ARBA00022989"/>
    </source>
</evidence>
<dbReference type="EC" id="2.7.11.1" evidence="2"/>
<comment type="subcellular location">
    <subcellularLocation>
        <location evidence="1">Cell membrane</location>
        <topology evidence="1">Single-pass membrane protein</topology>
    </subcellularLocation>
</comment>
<evidence type="ECO:0000256" key="9">
    <source>
        <dbReference type="ARBA" id="ARBA00023136"/>
    </source>
</evidence>
<evidence type="ECO:0000256" key="7">
    <source>
        <dbReference type="ARBA" id="ARBA00022840"/>
    </source>
</evidence>
<dbReference type="GO" id="GO:0005886">
    <property type="term" value="C:plasma membrane"/>
    <property type="evidence" value="ECO:0007669"/>
    <property type="project" value="UniProtKB-SubCell"/>
</dbReference>
<keyword evidence="9" id="KW-0472">Membrane</keyword>
<keyword evidence="6" id="KW-0547">Nucleotide-binding</keyword>